<evidence type="ECO:0000256" key="1">
    <source>
        <dbReference type="SAM" id="Phobius"/>
    </source>
</evidence>
<feature type="transmembrane region" description="Helical" evidence="1">
    <location>
        <begin position="12"/>
        <end position="34"/>
    </location>
</feature>
<reference evidence="2 3" key="1">
    <citation type="submission" date="2021-10" db="EMBL/GenBank/DDBJ databases">
        <authorList>
            <person name="Grouzdev D.S."/>
            <person name="Pantiukh K.S."/>
            <person name="Krutkina M.S."/>
        </authorList>
    </citation>
    <scope>NUCLEOTIDE SEQUENCE [LARGE SCALE GENOMIC DNA]</scope>
    <source>
        <strain evidence="2 3">Z-7514</strain>
    </source>
</reference>
<comment type="caution">
    <text evidence="2">The sequence shown here is derived from an EMBL/GenBank/DDBJ whole genome shotgun (WGS) entry which is preliminary data.</text>
</comment>
<proteinExistence type="predicted"/>
<organism evidence="2 3">
    <name type="scientific">Halanaerobium polyolivorans</name>
    <dbReference type="NCBI Taxonomy" id="2886943"/>
    <lineage>
        <taxon>Bacteria</taxon>
        <taxon>Bacillati</taxon>
        <taxon>Bacillota</taxon>
        <taxon>Clostridia</taxon>
        <taxon>Halanaerobiales</taxon>
        <taxon>Halanaerobiaceae</taxon>
        <taxon>Halanaerobium</taxon>
    </lineage>
</organism>
<dbReference type="InterPro" id="IPR012902">
    <property type="entry name" value="N_methyl_site"/>
</dbReference>
<gene>
    <name evidence="2" type="ORF">LJ207_00135</name>
</gene>
<evidence type="ECO:0000313" key="3">
    <source>
        <dbReference type="Proteomes" id="UP001199296"/>
    </source>
</evidence>
<keyword evidence="1" id="KW-1133">Transmembrane helix</keyword>
<keyword evidence="1" id="KW-0812">Transmembrane</keyword>
<dbReference type="Pfam" id="PF07963">
    <property type="entry name" value="N_methyl"/>
    <property type="match status" value="1"/>
</dbReference>
<name>A0AAW4WVX8_9FIRM</name>
<accession>A0AAW4WVX8</accession>
<sequence length="128" mass="14567">MKFLKKEDGITLIEIMASLVLILILIIGFSGAFINGLRSEALVDQRLEARRISDSIIERLRNNRGDWDISTSIDDYSLHLVEKGDNENSGVDIIVSYDEVETNLFLFEITWEDRNYSNEILLTGGDDL</sequence>
<dbReference type="EMBL" id="JAJFAT010000001">
    <property type="protein sequence ID" value="MCC3143733.1"/>
    <property type="molecule type" value="Genomic_DNA"/>
</dbReference>
<protein>
    <submittedName>
        <fullName evidence="2">Prepilin-type N-terminal cleavage/methylation domain-containing protein</fullName>
    </submittedName>
</protein>
<keyword evidence="1" id="KW-0472">Membrane</keyword>
<dbReference type="RefSeq" id="WP_229342888.1">
    <property type="nucleotide sequence ID" value="NZ_JAJFAT010000001.1"/>
</dbReference>
<dbReference type="AlphaFoldDB" id="A0AAW4WVX8"/>
<keyword evidence="3" id="KW-1185">Reference proteome</keyword>
<evidence type="ECO:0000313" key="2">
    <source>
        <dbReference type="EMBL" id="MCC3143733.1"/>
    </source>
</evidence>
<dbReference type="Proteomes" id="UP001199296">
    <property type="component" value="Unassembled WGS sequence"/>
</dbReference>